<dbReference type="PROSITE" id="PS50217">
    <property type="entry name" value="BZIP"/>
    <property type="match status" value="1"/>
</dbReference>
<evidence type="ECO:0000256" key="3">
    <source>
        <dbReference type="ARBA" id="ARBA00023015"/>
    </source>
</evidence>
<keyword evidence="4" id="KW-0238">DNA-binding</keyword>
<dbReference type="STRING" id="3914.A0A0L9V0E6"/>
<evidence type="ECO:0000256" key="7">
    <source>
        <dbReference type="SAM" id="MobiDB-lite"/>
    </source>
</evidence>
<dbReference type="Proteomes" id="UP000053144">
    <property type="component" value="Chromosome 7"/>
</dbReference>
<evidence type="ECO:0000313" key="9">
    <source>
        <dbReference type="EMBL" id="KOM48431.1"/>
    </source>
</evidence>
<protein>
    <recommendedName>
        <fullName evidence="8">BZIP domain-containing protein</fullName>
    </recommendedName>
</protein>
<gene>
    <name evidence="9" type="ORF">LR48_Vigan07g213500</name>
</gene>
<dbReference type="PROSITE" id="PS00036">
    <property type="entry name" value="BZIP_BASIC"/>
    <property type="match status" value="1"/>
</dbReference>
<dbReference type="InterPro" id="IPR004827">
    <property type="entry name" value="bZIP"/>
</dbReference>
<comment type="similarity">
    <text evidence="2">Belongs to the bZIP family.</text>
</comment>
<dbReference type="Pfam" id="PF00170">
    <property type="entry name" value="bZIP_1"/>
    <property type="match status" value="1"/>
</dbReference>
<evidence type="ECO:0000256" key="1">
    <source>
        <dbReference type="ARBA" id="ARBA00004123"/>
    </source>
</evidence>
<name>A0A0L9V0E6_PHAAN</name>
<dbReference type="EMBL" id="CM003377">
    <property type="protein sequence ID" value="KOM48431.1"/>
    <property type="molecule type" value="Genomic_DNA"/>
</dbReference>
<comment type="subcellular location">
    <subcellularLocation>
        <location evidence="1">Nucleus</location>
    </subcellularLocation>
</comment>
<dbReference type="FunFam" id="1.20.5.170:FF:000020">
    <property type="entry name" value="BZIP transcription factor"/>
    <property type="match status" value="1"/>
</dbReference>
<keyword evidence="5" id="KW-0804">Transcription</keyword>
<dbReference type="PANTHER" id="PTHR46408">
    <property type="entry name" value="BASIC LEUCINE ZIPPER 63"/>
    <property type="match status" value="1"/>
</dbReference>
<proteinExistence type="inferred from homology"/>
<dbReference type="GO" id="GO:0046983">
    <property type="term" value="F:protein dimerization activity"/>
    <property type="evidence" value="ECO:0007669"/>
    <property type="project" value="UniProtKB-ARBA"/>
</dbReference>
<evidence type="ECO:0000256" key="4">
    <source>
        <dbReference type="ARBA" id="ARBA00023125"/>
    </source>
</evidence>
<dbReference type="GO" id="GO:0005634">
    <property type="term" value="C:nucleus"/>
    <property type="evidence" value="ECO:0007669"/>
    <property type="project" value="UniProtKB-SubCell"/>
</dbReference>
<sequence>MEAKLGGAAGVMAATFDDFKWISFMFDHDINDDVKPCKLDPFTGASGHLNDAFENLVLRHRPLLAGDQVPIRCGKWQYARHDGGDMKDAVTAFSSCGGITDGTVFYSENLTPVQSAISATIDSQSSICVGSPVSGNKPNGRDNEVKGATTTSGSSREPSDEDDEAGLCEQSTNTVDTKRLRRKDSNRESARRSRRRKQAHLADLEWQVERLRQENSHLFKQLRDASQQFRDADTDNRVLNSDVEALRAKVKLAEDMVRRGTVPPFNNQILPNLSELSNMNNVRGMAHVSPTITVHGNDGASYGAGITLSGHNSPLELGNLDIPCTDFNTDNAVSSITTMWP</sequence>
<dbReference type="GO" id="GO:0003677">
    <property type="term" value="F:DNA binding"/>
    <property type="evidence" value="ECO:0007669"/>
    <property type="project" value="UniProtKB-KW"/>
</dbReference>
<dbReference type="InterPro" id="IPR046347">
    <property type="entry name" value="bZIP_sf"/>
</dbReference>
<dbReference type="Gene3D" id="1.20.5.170">
    <property type="match status" value="1"/>
</dbReference>
<evidence type="ECO:0000313" key="10">
    <source>
        <dbReference type="Proteomes" id="UP000053144"/>
    </source>
</evidence>
<evidence type="ECO:0000256" key="5">
    <source>
        <dbReference type="ARBA" id="ARBA00023163"/>
    </source>
</evidence>
<dbReference type="PANTHER" id="PTHR46408:SF8">
    <property type="entry name" value="BASIC LEUCINE ZIPPER 9"/>
    <property type="match status" value="1"/>
</dbReference>
<dbReference type="SUPFAM" id="SSF57959">
    <property type="entry name" value="Leucine zipper domain"/>
    <property type="match status" value="1"/>
</dbReference>
<feature type="region of interest" description="Disordered" evidence="7">
    <location>
        <begin position="127"/>
        <end position="199"/>
    </location>
</feature>
<reference evidence="10" key="1">
    <citation type="journal article" date="2015" name="Proc. Natl. Acad. Sci. U.S.A.">
        <title>Genome sequencing of adzuki bean (Vigna angularis) provides insight into high starch and low fat accumulation and domestication.</title>
        <authorList>
            <person name="Yang K."/>
            <person name="Tian Z."/>
            <person name="Chen C."/>
            <person name="Luo L."/>
            <person name="Zhao B."/>
            <person name="Wang Z."/>
            <person name="Yu L."/>
            <person name="Li Y."/>
            <person name="Sun Y."/>
            <person name="Li W."/>
            <person name="Chen Y."/>
            <person name="Li Y."/>
            <person name="Zhang Y."/>
            <person name="Ai D."/>
            <person name="Zhao J."/>
            <person name="Shang C."/>
            <person name="Ma Y."/>
            <person name="Wu B."/>
            <person name="Wang M."/>
            <person name="Gao L."/>
            <person name="Sun D."/>
            <person name="Zhang P."/>
            <person name="Guo F."/>
            <person name="Wang W."/>
            <person name="Li Y."/>
            <person name="Wang J."/>
            <person name="Varshney R.K."/>
            <person name="Wang J."/>
            <person name="Ling H.Q."/>
            <person name="Wan P."/>
        </authorList>
    </citation>
    <scope>NUCLEOTIDE SEQUENCE</scope>
    <source>
        <strain evidence="10">cv. Jingnong 6</strain>
    </source>
</reference>
<evidence type="ECO:0000256" key="2">
    <source>
        <dbReference type="ARBA" id="ARBA00007163"/>
    </source>
</evidence>
<dbReference type="AlphaFoldDB" id="A0A0L9V0E6"/>
<dbReference type="InterPro" id="IPR045314">
    <property type="entry name" value="bZIP_plant_GBF1"/>
</dbReference>
<organism evidence="9 10">
    <name type="scientific">Phaseolus angularis</name>
    <name type="common">Azuki bean</name>
    <name type="synonym">Vigna angularis</name>
    <dbReference type="NCBI Taxonomy" id="3914"/>
    <lineage>
        <taxon>Eukaryota</taxon>
        <taxon>Viridiplantae</taxon>
        <taxon>Streptophyta</taxon>
        <taxon>Embryophyta</taxon>
        <taxon>Tracheophyta</taxon>
        <taxon>Spermatophyta</taxon>
        <taxon>Magnoliopsida</taxon>
        <taxon>eudicotyledons</taxon>
        <taxon>Gunneridae</taxon>
        <taxon>Pentapetalae</taxon>
        <taxon>rosids</taxon>
        <taxon>fabids</taxon>
        <taxon>Fabales</taxon>
        <taxon>Fabaceae</taxon>
        <taxon>Papilionoideae</taxon>
        <taxon>50 kb inversion clade</taxon>
        <taxon>NPAAA clade</taxon>
        <taxon>indigoferoid/millettioid clade</taxon>
        <taxon>Phaseoleae</taxon>
        <taxon>Vigna</taxon>
    </lineage>
</organism>
<keyword evidence="6" id="KW-0539">Nucleus</keyword>
<dbReference type="SMART" id="SM00338">
    <property type="entry name" value="BRLZ"/>
    <property type="match status" value="1"/>
</dbReference>
<evidence type="ECO:0000256" key="6">
    <source>
        <dbReference type="ARBA" id="ARBA00023242"/>
    </source>
</evidence>
<accession>A0A0L9V0E6</accession>
<feature type="domain" description="BZIP" evidence="8">
    <location>
        <begin position="176"/>
        <end position="239"/>
    </location>
</feature>
<keyword evidence="3" id="KW-0805">Transcription regulation</keyword>
<dbReference type="Gramene" id="KOM48431">
    <property type="protein sequence ID" value="KOM48431"/>
    <property type="gene ID" value="LR48_Vigan07g213500"/>
</dbReference>
<feature type="compositionally biased region" description="Polar residues" evidence="7">
    <location>
        <begin position="127"/>
        <end position="137"/>
    </location>
</feature>
<dbReference type="OMA" id="IEAGPCG"/>
<dbReference type="GO" id="GO:0003700">
    <property type="term" value="F:DNA-binding transcription factor activity"/>
    <property type="evidence" value="ECO:0007669"/>
    <property type="project" value="InterPro"/>
</dbReference>
<evidence type="ECO:0000259" key="8">
    <source>
        <dbReference type="PROSITE" id="PS50217"/>
    </source>
</evidence>
<dbReference type="CDD" id="cd14702">
    <property type="entry name" value="bZIP_plant_GBF1"/>
    <property type="match status" value="1"/>
</dbReference>